<sequence length="501" mass="55881">MKLNVGCIRVLRRAIEKEPCRTYCTQRAEKLTNAQIRQKRNEIFEAEKNRQLSLVTRIEKIEVQHKGPPEDCTLYMNKNLSTPFNCAMLNGKIWDIHRPLEEDCELTFLHFKDEDPWVVNKAFWRSCSFILGHVLETAFKDSFRVDLCSFPPPDVVSGSFVHDARLPLDGWKPSTEELMCLSRIGWKLHGQDLKFERLDVDASVAAKMFEDNPFKAKQIPDIAAKSENGSSVTLYKMGNHIDISRGPMIATTAMIGRFSVVAIHDFNCASYGPLKRVQGVAMPTQLSMHYWTYEQLLKRGKKFTPQNAKNFPNFGCLRTKFPKVMGPGHFSRKVEKALCPHYTGGLGGQCPCPHYTRGLGGQFSCPHYTGGLGGQFPCPHYTGGLGGQFPCPHYKGGLGSQCPCPHYTGSLGGQFPCPHYTGGLGAQFPCPHYTRGLGGQFPCPHYTGGQFPSPHYSGGLGGQYLCPHYTGKPWWPVSLVHIIQGSFGGYRLVHIIQGAFS</sequence>
<dbReference type="InterPro" id="IPR050062">
    <property type="entry name" value="Pro-tRNA_synthetase"/>
</dbReference>
<keyword evidence="2" id="KW-1185">Reference proteome</keyword>
<organism evidence="1 2">
    <name type="scientific">Tegillarca granosa</name>
    <name type="common">Malaysian cockle</name>
    <name type="synonym">Anadara granosa</name>
    <dbReference type="NCBI Taxonomy" id="220873"/>
    <lineage>
        <taxon>Eukaryota</taxon>
        <taxon>Metazoa</taxon>
        <taxon>Spiralia</taxon>
        <taxon>Lophotrochozoa</taxon>
        <taxon>Mollusca</taxon>
        <taxon>Bivalvia</taxon>
        <taxon>Autobranchia</taxon>
        <taxon>Pteriomorphia</taxon>
        <taxon>Arcoida</taxon>
        <taxon>Arcoidea</taxon>
        <taxon>Arcidae</taxon>
        <taxon>Tegillarca</taxon>
    </lineage>
</organism>
<accession>A0ABQ9FF62</accession>
<dbReference type="Gene3D" id="3.10.20.30">
    <property type="match status" value="1"/>
</dbReference>
<dbReference type="EMBL" id="JARBDR010000328">
    <property type="protein sequence ID" value="KAJ8315982.1"/>
    <property type="molecule type" value="Genomic_DNA"/>
</dbReference>
<dbReference type="InterPro" id="IPR012675">
    <property type="entry name" value="Beta-grasp_dom_sf"/>
</dbReference>
<proteinExistence type="predicted"/>
<dbReference type="PANTHER" id="PTHR42753">
    <property type="entry name" value="MITOCHONDRIAL RIBOSOME PROTEIN L39/PROLYL-TRNA LIGASE FAMILY MEMBER"/>
    <property type="match status" value="1"/>
</dbReference>
<evidence type="ECO:0000313" key="2">
    <source>
        <dbReference type="Proteomes" id="UP001217089"/>
    </source>
</evidence>
<gene>
    <name evidence="1" type="ORF">KUTeg_005996</name>
</gene>
<dbReference type="Proteomes" id="UP001217089">
    <property type="component" value="Unassembled WGS sequence"/>
</dbReference>
<protein>
    <submittedName>
        <fullName evidence="1">Uncharacterized protein</fullName>
    </submittedName>
</protein>
<evidence type="ECO:0000313" key="1">
    <source>
        <dbReference type="EMBL" id="KAJ8315982.1"/>
    </source>
</evidence>
<dbReference type="Gene3D" id="3.30.980.10">
    <property type="entry name" value="Threonyl-trna Synthetase, Chain A, domain 2"/>
    <property type="match status" value="1"/>
</dbReference>
<dbReference type="PANTHER" id="PTHR42753:SF9">
    <property type="entry name" value="LARGE RIBOSOMAL SUBUNIT PROTEIN ML39"/>
    <property type="match status" value="1"/>
</dbReference>
<dbReference type="InterPro" id="IPR018163">
    <property type="entry name" value="Thr/Ala-tRNA-synth_IIc_edit"/>
</dbReference>
<dbReference type="CDD" id="cd01667">
    <property type="entry name" value="TGS_ThrRS"/>
    <property type="match status" value="1"/>
</dbReference>
<reference evidence="1 2" key="1">
    <citation type="submission" date="2022-12" db="EMBL/GenBank/DDBJ databases">
        <title>Chromosome-level genome of Tegillarca granosa.</title>
        <authorList>
            <person name="Kim J."/>
        </authorList>
    </citation>
    <scope>NUCLEOTIDE SEQUENCE [LARGE SCALE GENOMIC DNA]</scope>
    <source>
        <strain evidence="1">Teg-2019</strain>
        <tissue evidence="1">Adductor muscle</tissue>
    </source>
</reference>
<dbReference type="SUPFAM" id="SSF55186">
    <property type="entry name" value="ThrRS/AlaRS common domain"/>
    <property type="match status" value="1"/>
</dbReference>
<comment type="caution">
    <text evidence="1">The sequence shown here is derived from an EMBL/GenBank/DDBJ whole genome shotgun (WGS) entry which is preliminary data.</text>
</comment>
<name>A0ABQ9FF62_TEGGR</name>